<reference evidence="1" key="1">
    <citation type="submission" date="2023-06" db="EMBL/GenBank/DDBJ databases">
        <authorList>
            <person name="Kurt Z."/>
        </authorList>
    </citation>
    <scope>NUCLEOTIDE SEQUENCE</scope>
</reference>
<evidence type="ECO:0000313" key="1">
    <source>
        <dbReference type="EMBL" id="CAI9930119.1"/>
    </source>
</evidence>
<accession>A0AA86P1E6</accession>
<organism evidence="1">
    <name type="scientific">Hexamita inflata</name>
    <dbReference type="NCBI Taxonomy" id="28002"/>
    <lineage>
        <taxon>Eukaryota</taxon>
        <taxon>Metamonada</taxon>
        <taxon>Diplomonadida</taxon>
        <taxon>Hexamitidae</taxon>
        <taxon>Hexamitinae</taxon>
        <taxon>Hexamita</taxon>
    </lineage>
</organism>
<name>A0AA86P1E6_9EUKA</name>
<dbReference type="EMBL" id="CAXDID020000744">
    <property type="protein sequence ID" value="CAL6112702.1"/>
    <property type="molecule type" value="Genomic_DNA"/>
</dbReference>
<sequence>MGFVDQARVTMMSILVRIRFTMQSWRTVLIPACRLHLISCWAVIFFPHSKHLLSELFVQNLKSVFYQVEEFIISQISEIVDGVANGRYSMVILKVLRYSFRKALKMPHFPTRTAFYQAYMKSQYNEGTTISSPPFEAEFVKKSAYSVSDKSLMAKRSLAYLKTFQSIRTLILRFNYLL</sequence>
<proteinExistence type="predicted"/>
<dbReference type="AlphaFoldDB" id="A0AA86P1E6"/>
<dbReference type="Proteomes" id="UP001642409">
    <property type="component" value="Unassembled WGS sequence"/>
</dbReference>
<dbReference type="EMBL" id="CATOUU010000448">
    <property type="protein sequence ID" value="CAI9930119.1"/>
    <property type="molecule type" value="Genomic_DNA"/>
</dbReference>
<gene>
    <name evidence="1" type="ORF">HINF_LOCUS17764</name>
    <name evidence="2" type="ORF">HINF_LOCUS77163</name>
</gene>
<comment type="caution">
    <text evidence="1">The sequence shown here is derived from an EMBL/GenBank/DDBJ whole genome shotgun (WGS) entry which is preliminary data.</text>
</comment>
<keyword evidence="3" id="KW-1185">Reference proteome</keyword>
<protein>
    <submittedName>
        <fullName evidence="2">Hypothetical_protein</fullName>
    </submittedName>
</protein>
<evidence type="ECO:0000313" key="3">
    <source>
        <dbReference type="Proteomes" id="UP001642409"/>
    </source>
</evidence>
<evidence type="ECO:0000313" key="2">
    <source>
        <dbReference type="EMBL" id="CAL6112702.1"/>
    </source>
</evidence>
<reference evidence="2 3" key="2">
    <citation type="submission" date="2024-07" db="EMBL/GenBank/DDBJ databases">
        <authorList>
            <person name="Akdeniz Z."/>
        </authorList>
    </citation>
    <scope>NUCLEOTIDE SEQUENCE [LARGE SCALE GENOMIC DNA]</scope>
</reference>